<evidence type="ECO:0000259" key="24">
    <source>
        <dbReference type="PROSITE" id="PS50055"/>
    </source>
</evidence>
<keyword evidence="16" id="KW-0393">Immunoglobulin domain</keyword>
<comment type="similarity">
    <text evidence="4">Belongs to the protein-tyrosine phosphatase family. Receptor class 2A subfamily.</text>
</comment>
<feature type="domain" description="Fibronectin type-III" evidence="27">
    <location>
        <begin position="2020"/>
        <end position="2117"/>
    </location>
</feature>
<comment type="subcellular location">
    <subcellularLocation>
        <location evidence="1">Endomembrane system</location>
    </subcellularLocation>
    <subcellularLocation>
        <location evidence="2">Membrane</location>
        <topology evidence="2">Single-pass type I membrane protein</topology>
    </subcellularLocation>
</comment>
<dbReference type="InterPro" id="IPR032630">
    <property type="entry name" value="P_typ_ATPase_c"/>
</dbReference>
<evidence type="ECO:0000256" key="7">
    <source>
        <dbReference type="ARBA" id="ARBA00022737"/>
    </source>
</evidence>
<dbReference type="InterPro" id="IPR029021">
    <property type="entry name" value="Prot-tyrosine_phosphatase-like"/>
</dbReference>
<dbReference type="PROSITE" id="PS50055">
    <property type="entry name" value="TYR_PHOSPHATASE_PTP"/>
    <property type="match status" value="2"/>
</dbReference>
<dbReference type="SMART" id="SM00404">
    <property type="entry name" value="PTPc_motif"/>
    <property type="match status" value="2"/>
</dbReference>
<dbReference type="Gene3D" id="3.40.1110.10">
    <property type="entry name" value="Calcium-transporting ATPase, cytoplasmic domain N"/>
    <property type="match status" value="1"/>
</dbReference>
<dbReference type="InterPro" id="IPR023298">
    <property type="entry name" value="ATPase_P-typ_TM_dom_sf"/>
</dbReference>
<feature type="binding site" evidence="20">
    <location>
        <position position="598"/>
    </location>
    <ligand>
        <name>ATP</name>
        <dbReference type="ChEBI" id="CHEBI:30616"/>
    </ligand>
</feature>
<dbReference type="InterPro" id="IPR023299">
    <property type="entry name" value="ATPase_P-typ_cyto_dom_N"/>
</dbReference>
<dbReference type="Proteomes" id="UP000054843">
    <property type="component" value="Unassembled WGS sequence"/>
</dbReference>
<dbReference type="PROSITE" id="PS50853">
    <property type="entry name" value="FN3"/>
    <property type="match status" value="9"/>
</dbReference>
<keyword evidence="21" id="KW-0460">Magnesium</keyword>
<feature type="non-terminal residue" evidence="28">
    <location>
        <position position="1"/>
    </location>
</feature>
<feature type="binding site" evidence="20">
    <location>
        <position position="820"/>
    </location>
    <ligand>
        <name>ATP</name>
        <dbReference type="ChEBI" id="CHEBI:30616"/>
    </ligand>
</feature>
<feature type="binding site" evidence="20">
    <location>
        <position position="709"/>
    </location>
    <ligand>
        <name>ATP</name>
        <dbReference type="ChEBI" id="CHEBI:30616"/>
    </ligand>
</feature>
<feature type="binding site" evidence="20">
    <location>
        <position position="427"/>
    </location>
    <ligand>
        <name>ATP</name>
        <dbReference type="ChEBI" id="CHEBI:30616"/>
    </ligand>
</feature>
<evidence type="ECO:0000259" key="25">
    <source>
        <dbReference type="PROSITE" id="PS50056"/>
    </source>
</evidence>
<feature type="domain" description="Ig-like" evidence="26">
    <location>
        <begin position="1206"/>
        <end position="1301"/>
    </location>
</feature>
<feature type="transmembrane region" description="Helical" evidence="23">
    <location>
        <begin position="1008"/>
        <end position="1028"/>
    </location>
</feature>
<feature type="binding site" evidence="20">
    <location>
        <position position="795"/>
    </location>
    <ligand>
        <name>ATP</name>
        <dbReference type="ChEBI" id="CHEBI:30616"/>
    </ligand>
</feature>
<feature type="domain" description="Fibronectin type-III" evidence="27">
    <location>
        <begin position="2312"/>
        <end position="2414"/>
    </location>
</feature>
<dbReference type="SUPFAM" id="SSF81653">
    <property type="entry name" value="Calcium ATPase, transduction domain A"/>
    <property type="match status" value="1"/>
</dbReference>
<dbReference type="InterPro" id="IPR044492">
    <property type="entry name" value="P_typ_ATPase_HD_dom"/>
</dbReference>
<evidence type="ECO:0000256" key="17">
    <source>
        <dbReference type="ARBA" id="ARBA00034036"/>
    </source>
</evidence>
<gene>
    <name evidence="28" type="primary">Lar</name>
    <name evidence="28" type="ORF">T10_2301</name>
</gene>
<dbReference type="InterPro" id="IPR003961">
    <property type="entry name" value="FN3_dom"/>
</dbReference>
<dbReference type="Pfam" id="PF00122">
    <property type="entry name" value="E1-E2_ATPase"/>
    <property type="match status" value="1"/>
</dbReference>
<dbReference type="FunFam" id="2.60.40.10:FF:000036">
    <property type="entry name" value="receptor-type tyrosine-protein phosphatase delta isoform X1"/>
    <property type="match status" value="1"/>
</dbReference>
<feature type="binding site" evidence="20">
    <location>
        <position position="532"/>
    </location>
    <ligand>
        <name>ATP</name>
        <dbReference type="ChEBI" id="CHEBI:30616"/>
    </ligand>
</feature>
<dbReference type="InterPro" id="IPR059000">
    <property type="entry name" value="ATPase_P-type_domA"/>
</dbReference>
<keyword evidence="13" id="KW-1015">Disulfide bond</keyword>
<keyword evidence="9" id="KW-0904">Protein phosphatase</keyword>
<dbReference type="GO" id="GO:0016887">
    <property type="term" value="F:ATP hydrolysis activity"/>
    <property type="evidence" value="ECO:0007669"/>
    <property type="project" value="InterPro"/>
</dbReference>
<keyword evidence="21" id="KW-0479">Metal-binding</keyword>
<feature type="binding site" evidence="20">
    <location>
        <position position="707"/>
    </location>
    <ligand>
        <name>ATP</name>
        <dbReference type="ChEBI" id="CHEBI:30616"/>
    </ligand>
</feature>
<dbReference type="PROSITE" id="PS00154">
    <property type="entry name" value="ATPASE_E1_E2"/>
    <property type="match status" value="1"/>
</dbReference>
<dbReference type="InterPro" id="IPR013783">
    <property type="entry name" value="Ig-like_fold"/>
</dbReference>
<dbReference type="OrthoDB" id="10253954at2759"/>
<evidence type="ECO:0000256" key="8">
    <source>
        <dbReference type="ARBA" id="ARBA00022801"/>
    </source>
</evidence>
<dbReference type="InterPro" id="IPR001757">
    <property type="entry name" value="P_typ_ATPase"/>
</dbReference>
<keyword evidence="20" id="KW-0547">Nucleotide-binding</keyword>
<evidence type="ECO:0000256" key="10">
    <source>
        <dbReference type="ARBA" id="ARBA00022967"/>
    </source>
</evidence>
<feature type="binding site" evidence="20">
    <location>
        <position position="708"/>
    </location>
    <ligand>
        <name>ATP</name>
        <dbReference type="ChEBI" id="CHEBI:30616"/>
    </ligand>
</feature>
<feature type="region of interest" description="Disordered" evidence="22">
    <location>
        <begin position="1585"/>
        <end position="1610"/>
    </location>
</feature>
<keyword evidence="14" id="KW-0675">Receptor</keyword>
<dbReference type="SUPFAM" id="SSF81665">
    <property type="entry name" value="Calcium ATPase, transmembrane domain M"/>
    <property type="match status" value="1"/>
</dbReference>
<dbReference type="InterPro" id="IPR050713">
    <property type="entry name" value="RTP_Phos/Ushers"/>
</dbReference>
<dbReference type="Gene3D" id="2.70.150.10">
    <property type="entry name" value="Calcium-transporting ATPase, cytoplasmic transduction domain A"/>
    <property type="match status" value="1"/>
</dbReference>
<dbReference type="InterPro" id="IPR003595">
    <property type="entry name" value="Tyr_Pase_cat"/>
</dbReference>
<feature type="domain" description="Tyrosine specific protein phosphatases" evidence="25">
    <location>
        <begin position="2894"/>
        <end position="2965"/>
    </location>
</feature>
<sequence length="3296" mass="372353">LLMPKVYYKANIAEIEPLMVGSGNENMPNITVEPAVRLHPATTWDEGQDVQIASGSLWRRIFGHSNASVMGRKIRLPCNRKSSIFPANKVQNQKYNILTFIPLILCEQFKSFLNMFFLALAVSQFIPAIQVGYMYAYWGPLGFMFLITLCREGYDDLKRFMRDRELNQLKYQVLLPGGREEVKSSQLVVGDVINVHKNQRIPADMVLIRTSEKTGTCFVRTDQLDGETDWKLRIACPLTQKIENEMDLFRNDITVYAASPIKDIYTFHGLVEKKSKTENEQFVLNVDNVLWTDTVLATGSITGVVVYTGKDTRTYLKTSSSSSKSGSLEHDVNIITILSFLFMFVMATVELFLIFKAELLSDTIVGFIRFLLLFSYVIPFSLRINLDLAKIFYAYSVSEDKSNSGILVRNSTVTEDLGRVSYMLCDKTGTLTQNCMRFKKLSFGTICYQGSAFSELSEILKSAYSASSLPEDDEQRKHAQTVREALEAIVICNNVTPTDTNIGSDDFDDMALKTAIPMIIDEDYYQASSPDETALVSWARKMNVILNHRDIHQIQIVDPFTNERNYKILQVFPFTSERKRMSIIVQDVLTKEICLYSKGADVVMQRMVEQNDWLEEESSNLSREGLRTLVVAKRVLPLQLYNEFAEEYKKAQLLLTNRNGAIEAVLAKIERDMKLLCITGVEDLLQMDVTVTLELLVNAGIKIWMLTGDKLETAMCVAKLSGLVKRNHTIFQLPATLNQDDILKELSSCDHCPNGVLVISGEMAKICLENFLEKFCRCCENVSSVICFRCSPAQKAEMVRMIKEADKRKVVAAVGDGGNDIAMIMASDAGIGIFGKEGCHASMAADFSINSFAQLSPLLFTHGRYSYLRSSKLIQFIMHRGLIVSVMQFLFSYIYDSDSKPIFSGMLMLLYTTLYTMIPVFSLVLNKDMKERLLLLYPELYKEFKSVRLIDWKSFVKWVMTSGFQASVIILIMYRLECDSSELETIAFSALIFNELLMVFLFVDMWNWFVFLSTIVSLIIFLLTLLFVDTLFNVPFVYQFSFWWKMAAMTSGSFFPIFLFAIYTMNTSSDRSLDVRFKLATCLWNLLKDCLNNLAKVYRASGKLAEQHTATVIGKNIAGRVYANRWAGKINVIVVGTCQVEMLRSICWTKSDFEAVEKEEDEEEVFAARNSLTSCFNFSMQIIRDSRMSLLVLCLMLIVGLVATDPDVDDDLFLTKPQDSVVLLNSKVGFICEVKSSDQLVKIEWLRNGNSVHPARYMVEAVDDTTSALLIEPVRERDNNTEIGCALLDADDGQLLAKSTARLGVVDAQHLAPGFPKVVEGPKLRTVEKGGSATLTCRVVGDPKPSILWLRNALPVNMTNRRYSISTLGNPGSLVIQNADESDEGRYECVARNRNGVTHSQSAHLYVKIRVFPPFFSRRPESRYQVMPGGSVNLSCVAVGHPMPRVFWRRGSGEDLEDAFKAPYGRNVLTLTAVDKTENYSCVAFSSLGNIESSTTVEVKALAYPPSNLRVLKQNSNSVELAWDPVIAAPDNNIVLYYLIEYRPKYADLSDFFTLKVVNQTETNVTNLQPYTQYEFHVRSVTAVGHSRPSRPVETTTHEAPPQGPPKNVHSRAVSVSSIMVQWEPPEKPNGFIVAYMVYYTSQPTEPFSVWSTKEVGNERLTTVGDLQPNVVYTVRVQARNSAGFGPVSEPVSVVTQPGIPGQPQNVKATAIGARRILLTWESPLFSSDITGYVLRYNSTLTDHVEEEVGGSKTERVVENLTPNTDYSFQVYAKSQRGKGLFSRAVRQRTNPSVPSGAPESVVVEALSSRQLRVIWEPPLKSQQNGLITGYRINWEPLINADDDADGDDDDDDDNDDDDSAVGTLEHSAEKQRSVIIDKLMPYTDYQITVAARTVKGYGPPSEPAIARTHDDVPGAPLNLKVTPLNASSAHVAWQEPINKNGILVGYSVHIEELDHLGLPLHSGMMFPAHRVASDKNETVVHDLIPNTNYSFRVNAYNRKGDGLFTKALVVSMPSLPPSEPRDLSVELIQREKPVKLLLKWNEPEKTYAKPVLRYRIRYGTLDNFNNTVETQFTNLTSLILKNLKNGRSYEFAVSAENEQGFGLSKKLVVTTPTAAPSGPPYDVRYEIDPSAKRLQFSWEPPLLDERNGEITGYETRLSIPSRNDIVREIHESTVSFLMGEVGVRYGFAVRAKNSRGYGPWSEPVTVETQSDLSQMEVKNVTVQAMSTTSALVVWKPVNERRVRGYKVLYTAEPSDRAWRDKEILNPAADRLLIEDLIPKVHYAFCVKTILIDGAVTECSENAFEVIQPKYVVHDVNVEKLHSSFVQLRWEYDGPRPASFYVKYRGKKRYKTQIDEWKELSIDGLTTETEQQVLNVTNLRPYTNYTFDVGVVWLNDTHQHYYLPQTVDIVTKKSVPPFITAPVVLESLNSKEVLLRLEAATEEYGPVSYYWLVVVPAEFPRIPDKIENKEVLHAKTYHPMPGDLYVAARLTRREILAMKGGLFTLGDGLRYADFTNFPLNNKIHYKTFLRAFLDDEAESDFNEPSQTSSMYSAEFSPLTMIAGPKMSGSSLWIVGPIIALIVVGFIIGIVCFFVFSLNKKNKLPTKQGSVNKVTLGPVGPTETSRLLKDAHGNTTVVNGPAVNAYSSKMPNMYCGAGAGDQMEMQSVFYPQPPPTVASGSPHSPIPVIEFAAHIDHLKANDNLMFSREYEQIQHVRHFIFFNLKSIETGQQQTWDHSNFDYNKPKNRYANVVAYDHSRVVLSKLADIAGSDYINANYIDGYHRSKAYIATQGPMPETFNDFWRMVWEENSATVVMLTKLEERTRIKCDQYWPSRGSALYGLVNVAMKDTTELAHYTLRVFQISLQGQSEVREVRHLQFTAWPDHGVPEHPTPFLIFLKRVKAVNPAESGPVIVHCSAGVGRTGAYIVVDTMLDRLRYENTIDIYGCVTAIRSQRNYMVQTEEQYVFIHDAVLDAVQSGCTEVPVSKLFLHIENLLQYQAMENATGMELEFRHLSTLKFPNAKFTAANRPCNKLKNRLVNVVPYDWSRVCLAPLPHADGSDYINASFVDGYRLRKMYIATQGPMTNTVNDFWRMLWEHNSTIIVMLTKLRELGREVCPECHKYKSIDLKPLQVEKCCQYWPSDQAEKYDYLLVEPIAEYNMPQYVLREFKLTDSRNGQSKTIRHFQYTEWPEQGVPKSSDFLIDFIGQVHKTREQFGQEGPITVHCSTGVSRTGVFIALSILLERIRFECVVDIFTVVKLLRAQRPNMVQSEDQYKFLHQAAMEYLGSFDHFALPQF</sequence>
<keyword evidence="29" id="KW-1185">Reference proteome</keyword>
<keyword evidence="8" id="KW-0378">Hydrolase</keyword>
<dbReference type="FunFam" id="3.90.190.10:FF:000102">
    <property type="entry name" value="Receptor-type tyrosine-protein phosphatase"/>
    <property type="match status" value="1"/>
</dbReference>
<dbReference type="InterPro" id="IPR036116">
    <property type="entry name" value="FN3_sf"/>
</dbReference>
<feature type="domain" description="Fibronectin type-III" evidence="27">
    <location>
        <begin position="1605"/>
        <end position="1699"/>
    </location>
</feature>
<dbReference type="InterPro" id="IPR013098">
    <property type="entry name" value="Ig_I-set"/>
</dbReference>
<dbReference type="Gene3D" id="3.90.190.10">
    <property type="entry name" value="Protein tyrosine phosphatase superfamily"/>
    <property type="match status" value="2"/>
</dbReference>
<feature type="transmembrane region" description="Helical" evidence="23">
    <location>
        <begin position="1188"/>
        <end position="1204"/>
    </location>
</feature>
<comment type="catalytic activity">
    <reaction evidence="18">
        <text>O-phospho-L-tyrosyl-[protein] + H2O = L-tyrosyl-[protein] + phosphate</text>
        <dbReference type="Rhea" id="RHEA:10684"/>
        <dbReference type="Rhea" id="RHEA-COMP:10136"/>
        <dbReference type="Rhea" id="RHEA-COMP:20101"/>
        <dbReference type="ChEBI" id="CHEBI:15377"/>
        <dbReference type="ChEBI" id="CHEBI:43474"/>
        <dbReference type="ChEBI" id="CHEBI:46858"/>
        <dbReference type="ChEBI" id="CHEBI:61978"/>
        <dbReference type="EC" id="3.1.3.48"/>
    </reaction>
</comment>
<dbReference type="SMART" id="SM00060">
    <property type="entry name" value="FN3"/>
    <property type="match status" value="9"/>
</dbReference>
<evidence type="ECO:0000256" key="19">
    <source>
        <dbReference type="PIRSR" id="PIRSR606539-1"/>
    </source>
</evidence>
<keyword evidence="7" id="KW-0677">Repeat</keyword>
<dbReference type="SUPFAM" id="SSF81660">
    <property type="entry name" value="Metal cation-transporting ATPase, ATP-binding domain N"/>
    <property type="match status" value="1"/>
</dbReference>
<dbReference type="Pfam" id="PF16212">
    <property type="entry name" value="PhoLip_ATPase_C"/>
    <property type="match status" value="1"/>
</dbReference>
<dbReference type="SUPFAM" id="SSF49265">
    <property type="entry name" value="Fibronectin type III"/>
    <property type="match status" value="6"/>
</dbReference>
<feature type="domain" description="Fibronectin type-III" evidence="27">
    <location>
        <begin position="2217"/>
        <end position="2310"/>
    </location>
</feature>
<dbReference type="FunFam" id="2.60.40.10:FF:000032">
    <property type="entry name" value="palladin isoform X1"/>
    <property type="match status" value="1"/>
</dbReference>
<dbReference type="InterPro" id="IPR016130">
    <property type="entry name" value="Tyr_Pase_AS"/>
</dbReference>
<proteinExistence type="inferred from homology"/>
<dbReference type="SFLD" id="SFLDG00002">
    <property type="entry name" value="C1.7:_P-type_atpase_like"/>
    <property type="match status" value="1"/>
</dbReference>
<reference evidence="28 29" key="1">
    <citation type="submission" date="2015-01" db="EMBL/GenBank/DDBJ databases">
        <title>Evolution of Trichinella species and genotypes.</title>
        <authorList>
            <person name="Korhonen P.K."/>
            <person name="Edoardo P."/>
            <person name="Giuseppe L.R."/>
            <person name="Gasser R.B."/>
        </authorList>
    </citation>
    <scope>NUCLEOTIDE SEQUENCE [LARGE SCALE GENOMIC DNA]</scope>
    <source>
        <strain evidence="28">ISS1980</strain>
    </source>
</reference>
<dbReference type="NCBIfam" id="TIGR01494">
    <property type="entry name" value="ATPase_P-type"/>
    <property type="match status" value="2"/>
</dbReference>
<dbReference type="FunFam" id="2.60.40.10:FF:000028">
    <property type="entry name" value="Neuronal cell adhesion molecule"/>
    <property type="match status" value="1"/>
</dbReference>
<feature type="domain" description="Fibronectin type-III" evidence="27">
    <location>
        <begin position="2120"/>
        <end position="2212"/>
    </location>
</feature>
<feature type="domain" description="Fibronectin type-III" evidence="27">
    <location>
        <begin position="1798"/>
        <end position="1912"/>
    </location>
</feature>
<dbReference type="InterPro" id="IPR036179">
    <property type="entry name" value="Ig-like_dom_sf"/>
</dbReference>
<comment type="similarity">
    <text evidence="3">Belongs to the cation transport ATPase (P-type) (TC 3.A.3) family. Type IV subfamily.</text>
</comment>
<evidence type="ECO:0000256" key="6">
    <source>
        <dbReference type="ARBA" id="ARBA00022729"/>
    </source>
</evidence>
<evidence type="ECO:0000256" key="12">
    <source>
        <dbReference type="ARBA" id="ARBA00023136"/>
    </source>
</evidence>
<evidence type="ECO:0000256" key="16">
    <source>
        <dbReference type="ARBA" id="ARBA00023319"/>
    </source>
</evidence>
<feature type="binding site" evidence="20">
    <location>
        <position position="627"/>
    </location>
    <ligand>
        <name>ATP</name>
        <dbReference type="ChEBI" id="CHEBI:30616"/>
    </ligand>
</feature>
<evidence type="ECO:0000256" key="4">
    <source>
        <dbReference type="ARBA" id="ARBA00010504"/>
    </source>
</evidence>
<evidence type="ECO:0000256" key="2">
    <source>
        <dbReference type="ARBA" id="ARBA00004479"/>
    </source>
</evidence>
<keyword evidence="20" id="KW-0067">ATP-binding</keyword>
<dbReference type="Pfam" id="PF13246">
    <property type="entry name" value="Cation_ATPase"/>
    <property type="match status" value="1"/>
</dbReference>
<feature type="transmembrane region" description="Helical" evidence="23">
    <location>
        <begin position="1040"/>
        <end position="1063"/>
    </location>
</feature>
<dbReference type="InterPro" id="IPR003598">
    <property type="entry name" value="Ig_sub2"/>
</dbReference>
<evidence type="ECO:0000256" key="14">
    <source>
        <dbReference type="ARBA" id="ARBA00023170"/>
    </source>
</evidence>
<dbReference type="CDD" id="cd00063">
    <property type="entry name" value="FN3"/>
    <property type="match status" value="9"/>
</dbReference>
<dbReference type="InterPro" id="IPR018303">
    <property type="entry name" value="ATPase_P-typ_P_site"/>
</dbReference>
<comment type="caution">
    <text evidence="28">The sequence shown here is derived from an EMBL/GenBank/DDBJ whole genome shotgun (WGS) entry which is preliminary data.</text>
</comment>
<feature type="compositionally biased region" description="Acidic residues" evidence="22">
    <location>
        <begin position="1841"/>
        <end position="1860"/>
    </location>
</feature>
<dbReference type="SUPFAM" id="SSF48726">
    <property type="entry name" value="Immunoglobulin"/>
    <property type="match status" value="3"/>
</dbReference>
<dbReference type="PROSITE" id="PS00383">
    <property type="entry name" value="TYR_PHOSPHATASE_1"/>
    <property type="match status" value="2"/>
</dbReference>
<dbReference type="PANTHER" id="PTHR46957:SF6">
    <property type="entry name" value="PROTEIN-TYROSINE-PHOSPHATASE"/>
    <property type="match status" value="1"/>
</dbReference>
<comment type="cofactor">
    <cofactor evidence="21">
        <name>Mg(2+)</name>
        <dbReference type="ChEBI" id="CHEBI:18420"/>
    </cofactor>
</comment>
<evidence type="ECO:0000256" key="15">
    <source>
        <dbReference type="ARBA" id="ARBA00023180"/>
    </source>
</evidence>
<dbReference type="InterPro" id="IPR036412">
    <property type="entry name" value="HAD-like_sf"/>
</dbReference>
<feature type="active site" description="4-aspartylphosphate intermediate" evidence="19">
    <location>
        <position position="426"/>
    </location>
</feature>
<feature type="domain" description="Fibronectin type-III" evidence="27">
    <location>
        <begin position="1505"/>
        <end position="1600"/>
    </location>
</feature>
<dbReference type="CDD" id="cd14553">
    <property type="entry name" value="R-PTPc-LAR-1"/>
    <property type="match status" value="1"/>
</dbReference>
<dbReference type="SFLD" id="SFLDF00027">
    <property type="entry name" value="p-type_atpase"/>
    <property type="match status" value="1"/>
</dbReference>
<dbReference type="Pfam" id="PF00041">
    <property type="entry name" value="fn3"/>
    <property type="match status" value="7"/>
</dbReference>
<feature type="domain" description="Tyrosine-protein phosphatase" evidence="24">
    <location>
        <begin position="3006"/>
        <end position="3284"/>
    </location>
</feature>
<evidence type="ECO:0000256" key="9">
    <source>
        <dbReference type="ARBA" id="ARBA00022912"/>
    </source>
</evidence>
<dbReference type="SMART" id="SM00409">
    <property type="entry name" value="IG"/>
    <property type="match status" value="3"/>
</dbReference>
<dbReference type="InterPro" id="IPR023214">
    <property type="entry name" value="HAD_sf"/>
</dbReference>
<feature type="domain" description="Ig-like" evidence="26">
    <location>
        <begin position="1316"/>
        <end position="1406"/>
    </location>
</feature>
<dbReference type="Pfam" id="PF07679">
    <property type="entry name" value="I-set"/>
    <property type="match status" value="2"/>
</dbReference>
<dbReference type="Pfam" id="PF16209">
    <property type="entry name" value="PhoLip_ATPase_N"/>
    <property type="match status" value="1"/>
</dbReference>
<feature type="domain" description="Fibronectin type-III" evidence="27">
    <location>
        <begin position="1703"/>
        <end position="1793"/>
    </location>
</feature>
<evidence type="ECO:0000256" key="18">
    <source>
        <dbReference type="ARBA" id="ARBA00051722"/>
    </source>
</evidence>
<dbReference type="InterPro" id="IPR000242">
    <property type="entry name" value="PTP_cat"/>
</dbReference>
<feature type="binding site" evidence="20">
    <location>
        <position position="789"/>
    </location>
    <ligand>
        <name>ATP</name>
        <dbReference type="ChEBI" id="CHEBI:30616"/>
    </ligand>
</feature>
<keyword evidence="12 23" id="KW-0472">Membrane</keyword>
<feature type="transmembrane region" description="Helical" evidence="23">
    <location>
        <begin position="135"/>
        <end position="154"/>
    </location>
</feature>
<dbReference type="InterPro" id="IPR008250">
    <property type="entry name" value="ATPase_P-typ_transduc_dom_A_sf"/>
</dbReference>
<evidence type="ECO:0000256" key="1">
    <source>
        <dbReference type="ARBA" id="ARBA00004308"/>
    </source>
</evidence>
<name>A0A0V1N4E3_9BILA</name>
<dbReference type="InterPro" id="IPR006539">
    <property type="entry name" value="P-type_ATPase_IV"/>
</dbReference>
<evidence type="ECO:0000256" key="11">
    <source>
        <dbReference type="ARBA" id="ARBA00022989"/>
    </source>
</evidence>
<evidence type="ECO:0000256" key="13">
    <source>
        <dbReference type="ARBA" id="ARBA00023157"/>
    </source>
</evidence>
<evidence type="ECO:0000259" key="26">
    <source>
        <dbReference type="PROSITE" id="PS50835"/>
    </source>
</evidence>
<keyword evidence="15" id="KW-0325">Glycoprotein</keyword>
<feature type="transmembrane region" description="Helical" evidence="23">
    <location>
        <begin position="332"/>
        <end position="355"/>
    </location>
</feature>
<feature type="binding site" evidence="21">
    <location>
        <position position="816"/>
    </location>
    <ligand>
        <name>Mg(2+)</name>
        <dbReference type="ChEBI" id="CHEBI:18420"/>
    </ligand>
</feature>
<keyword evidence="5 23" id="KW-0812">Transmembrane</keyword>
<dbReference type="NCBIfam" id="TIGR01652">
    <property type="entry name" value="ATPase-Plipid"/>
    <property type="match status" value="1"/>
</dbReference>
<dbReference type="GO" id="GO:0016020">
    <property type="term" value="C:membrane"/>
    <property type="evidence" value="ECO:0007669"/>
    <property type="project" value="UniProtKB-SubCell"/>
</dbReference>
<protein>
    <submittedName>
        <fullName evidence="28">Tyrosine-protein phosphatase Lar-like</fullName>
    </submittedName>
</protein>
<feature type="transmembrane region" description="Helical" evidence="23">
    <location>
        <begin position="986"/>
        <end position="1003"/>
    </location>
</feature>
<dbReference type="Gene3D" id="2.60.40.10">
    <property type="entry name" value="Immunoglobulins"/>
    <property type="match status" value="12"/>
</dbReference>
<dbReference type="GO" id="GO:0004725">
    <property type="term" value="F:protein tyrosine phosphatase activity"/>
    <property type="evidence" value="ECO:0007669"/>
    <property type="project" value="UniProtKB-EC"/>
</dbReference>
<dbReference type="FunFam" id="3.90.190.10:FF:000088">
    <property type="entry name" value="Receptor protein-tyrosine phosphatase LAR"/>
    <property type="match status" value="1"/>
</dbReference>
<feature type="binding site" evidence="21">
    <location>
        <position position="428"/>
    </location>
    <ligand>
        <name>Mg(2+)</name>
        <dbReference type="ChEBI" id="CHEBI:18420"/>
    </ligand>
</feature>
<accession>A0A0V1N4E3</accession>
<evidence type="ECO:0000256" key="20">
    <source>
        <dbReference type="PIRSR" id="PIRSR606539-2"/>
    </source>
</evidence>
<feature type="region of interest" description="Disordered" evidence="22">
    <location>
        <begin position="1839"/>
        <end position="1867"/>
    </location>
</feature>
<dbReference type="SUPFAM" id="SSF56784">
    <property type="entry name" value="HAD-like"/>
    <property type="match status" value="1"/>
</dbReference>
<feature type="domain" description="Ig-like" evidence="26">
    <location>
        <begin position="1414"/>
        <end position="1498"/>
    </location>
</feature>
<feature type="domain" description="Tyrosine specific protein phosphatases" evidence="25">
    <location>
        <begin position="3202"/>
        <end position="3275"/>
    </location>
</feature>
<feature type="binding site" evidence="20">
    <location>
        <position position="574"/>
    </location>
    <ligand>
        <name>ATP</name>
        <dbReference type="ChEBI" id="CHEBI:30616"/>
    </ligand>
</feature>
<feature type="binding site" evidence="20">
    <location>
        <position position="428"/>
    </location>
    <ligand>
        <name>ATP</name>
        <dbReference type="ChEBI" id="CHEBI:30616"/>
    </ligand>
</feature>
<dbReference type="SFLD" id="SFLDS00003">
    <property type="entry name" value="Haloacid_Dehalogenase"/>
    <property type="match status" value="1"/>
</dbReference>
<evidence type="ECO:0000313" key="28">
    <source>
        <dbReference type="EMBL" id="KRZ78645.1"/>
    </source>
</evidence>
<dbReference type="InterPro" id="IPR007110">
    <property type="entry name" value="Ig-like_dom"/>
</dbReference>
<dbReference type="GO" id="GO:0000287">
    <property type="term" value="F:magnesium ion binding"/>
    <property type="evidence" value="ECO:0007669"/>
    <property type="project" value="InterPro"/>
</dbReference>
<dbReference type="PROSITE" id="PS50835">
    <property type="entry name" value="IG_LIKE"/>
    <property type="match status" value="3"/>
</dbReference>
<dbReference type="SMART" id="SM00194">
    <property type="entry name" value="PTPc"/>
    <property type="match status" value="2"/>
</dbReference>
<comment type="catalytic activity">
    <reaction evidence="17">
        <text>ATP + H2O + phospholipidSide 1 = ADP + phosphate + phospholipidSide 2.</text>
        <dbReference type="EC" id="7.6.2.1"/>
    </reaction>
</comment>
<dbReference type="SUPFAM" id="SSF52799">
    <property type="entry name" value="(Phosphotyrosine protein) phosphatases II"/>
    <property type="match status" value="2"/>
</dbReference>
<feature type="binding site" evidence="20">
    <location>
        <position position="426"/>
    </location>
    <ligand>
        <name>ATP</name>
        <dbReference type="ChEBI" id="CHEBI:30616"/>
    </ligand>
</feature>
<dbReference type="GO" id="GO:0045202">
    <property type="term" value="C:synapse"/>
    <property type="evidence" value="ECO:0007669"/>
    <property type="project" value="UniProtKB-ARBA"/>
</dbReference>
<evidence type="ECO:0000313" key="29">
    <source>
        <dbReference type="Proteomes" id="UP000054843"/>
    </source>
</evidence>
<evidence type="ECO:0000256" key="22">
    <source>
        <dbReference type="SAM" id="MobiDB-lite"/>
    </source>
</evidence>
<dbReference type="GO" id="GO:0140326">
    <property type="term" value="F:ATPase-coupled intramembrane lipid transporter activity"/>
    <property type="evidence" value="ECO:0007669"/>
    <property type="project" value="UniProtKB-EC"/>
</dbReference>
<dbReference type="GO" id="GO:0015914">
    <property type="term" value="P:phospholipid transport"/>
    <property type="evidence" value="ECO:0007669"/>
    <property type="project" value="InterPro"/>
</dbReference>
<dbReference type="GO" id="GO:0005524">
    <property type="term" value="F:ATP binding"/>
    <property type="evidence" value="ECO:0007669"/>
    <property type="project" value="UniProtKB-KW"/>
</dbReference>
<feature type="transmembrane region" description="Helical" evidence="23">
    <location>
        <begin position="901"/>
        <end position="925"/>
    </location>
</feature>
<feature type="transmembrane region" description="Helical" evidence="23">
    <location>
        <begin position="955"/>
        <end position="974"/>
    </location>
</feature>
<evidence type="ECO:0000256" key="5">
    <source>
        <dbReference type="ARBA" id="ARBA00022692"/>
    </source>
</evidence>
<feature type="transmembrane region" description="Helical" evidence="23">
    <location>
        <begin position="873"/>
        <end position="895"/>
    </location>
</feature>
<evidence type="ECO:0000256" key="3">
    <source>
        <dbReference type="ARBA" id="ARBA00008109"/>
    </source>
</evidence>
<feature type="transmembrane region" description="Helical" evidence="23">
    <location>
        <begin position="2571"/>
        <end position="2597"/>
    </location>
</feature>
<evidence type="ECO:0000256" key="21">
    <source>
        <dbReference type="PIRSR" id="PIRSR606539-3"/>
    </source>
</evidence>
<feature type="binding site" evidence="20">
    <location>
        <position position="819"/>
    </location>
    <ligand>
        <name>ATP</name>
        <dbReference type="ChEBI" id="CHEBI:30616"/>
    </ligand>
</feature>
<feature type="domain" description="Tyrosine-protein phosphatase" evidence="24">
    <location>
        <begin position="2705"/>
        <end position="2974"/>
    </location>
</feature>
<dbReference type="Gene3D" id="3.40.50.1000">
    <property type="entry name" value="HAD superfamily/HAD-like"/>
    <property type="match status" value="1"/>
</dbReference>
<dbReference type="InterPro" id="IPR003599">
    <property type="entry name" value="Ig_sub"/>
</dbReference>
<evidence type="ECO:0000256" key="23">
    <source>
        <dbReference type="SAM" id="Phobius"/>
    </source>
</evidence>
<dbReference type="STRING" id="268474.A0A0V1N4E3"/>
<keyword evidence="6" id="KW-0732">Signal</keyword>
<dbReference type="PROSITE" id="PS50056">
    <property type="entry name" value="TYR_PHOSPHATASE_2"/>
    <property type="match status" value="2"/>
</dbReference>
<dbReference type="PRINTS" id="PR00700">
    <property type="entry name" value="PRTYPHPHTASE"/>
</dbReference>
<organism evidence="28 29">
    <name type="scientific">Trichinella papuae</name>
    <dbReference type="NCBI Taxonomy" id="268474"/>
    <lineage>
        <taxon>Eukaryota</taxon>
        <taxon>Metazoa</taxon>
        <taxon>Ecdysozoa</taxon>
        <taxon>Nematoda</taxon>
        <taxon>Enoplea</taxon>
        <taxon>Dorylaimia</taxon>
        <taxon>Trichinellida</taxon>
        <taxon>Trichinellidae</taxon>
        <taxon>Trichinella</taxon>
    </lineage>
</organism>
<dbReference type="Pfam" id="PF00102">
    <property type="entry name" value="Y_phosphatase"/>
    <property type="match status" value="2"/>
</dbReference>
<dbReference type="SMART" id="SM00408">
    <property type="entry name" value="IGc2"/>
    <property type="match status" value="2"/>
</dbReference>
<feature type="transmembrane region" description="Helical" evidence="23">
    <location>
        <begin position="367"/>
        <end position="386"/>
    </location>
</feature>
<feature type="domain" description="Fibronectin type-III" evidence="27">
    <location>
        <begin position="1916"/>
        <end position="2018"/>
    </location>
</feature>
<dbReference type="PANTHER" id="PTHR46957">
    <property type="entry name" value="CYTOKINE RECEPTOR"/>
    <property type="match status" value="1"/>
</dbReference>
<feature type="binding site" evidence="21">
    <location>
        <position position="820"/>
    </location>
    <ligand>
        <name>Mg(2+)</name>
        <dbReference type="ChEBI" id="CHEBI:18420"/>
    </ligand>
</feature>
<dbReference type="InterPro" id="IPR000387">
    <property type="entry name" value="Tyr_Pase_dom"/>
</dbReference>
<keyword evidence="10" id="KW-1278">Translocase</keyword>
<evidence type="ECO:0000259" key="27">
    <source>
        <dbReference type="PROSITE" id="PS50853"/>
    </source>
</evidence>
<feature type="binding site" evidence="21">
    <location>
        <position position="426"/>
    </location>
    <ligand>
        <name>Mg(2+)</name>
        <dbReference type="ChEBI" id="CHEBI:18420"/>
    </ligand>
</feature>
<dbReference type="PRINTS" id="PR00014">
    <property type="entry name" value="FNTYPEIII"/>
</dbReference>
<dbReference type="FunFam" id="2.60.40.10:FF:000010">
    <property type="entry name" value="receptor-type tyrosine-protein phosphatase delta isoform X1"/>
    <property type="match status" value="1"/>
</dbReference>
<keyword evidence="11 23" id="KW-1133">Transmembrane helix</keyword>
<dbReference type="InterPro" id="IPR032631">
    <property type="entry name" value="P-type_ATPase_N"/>
</dbReference>
<dbReference type="EMBL" id="JYDO01000011">
    <property type="protein sequence ID" value="KRZ78645.1"/>
    <property type="molecule type" value="Genomic_DNA"/>
</dbReference>